<evidence type="ECO:0000259" key="2">
    <source>
        <dbReference type="Pfam" id="PF14620"/>
    </source>
</evidence>
<proteinExistence type="predicted"/>
<comment type="caution">
    <text evidence="4">The sequence shown here is derived from an EMBL/GenBank/DDBJ whole genome shotgun (WGS) entry which is preliminary data.</text>
</comment>
<evidence type="ECO:0000259" key="1">
    <source>
        <dbReference type="Pfam" id="PF03413"/>
    </source>
</evidence>
<protein>
    <submittedName>
        <fullName evidence="4">Spore germination protein</fullName>
    </submittedName>
</protein>
<dbReference type="RefSeq" id="WP_184524058.1">
    <property type="nucleotide sequence ID" value="NZ_JACHGK010000003.1"/>
</dbReference>
<gene>
    <name evidence="4" type="ORF">HNR53_001331</name>
</gene>
<name>A0A7X0HRW9_9BACI</name>
<dbReference type="InterPro" id="IPR025711">
    <property type="entry name" value="PepSY"/>
</dbReference>
<dbReference type="AlphaFoldDB" id="A0A7X0HRW9"/>
<keyword evidence="5" id="KW-1185">Reference proteome</keyword>
<evidence type="ECO:0000313" key="4">
    <source>
        <dbReference type="EMBL" id="MBB6444722.1"/>
    </source>
</evidence>
<dbReference type="Pfam" id="PF03413">
    <property type="entry name" value="PepSY"/>
    <property type="match status" value="1"/>
</dbReference>
<dbReference type="InterPro" id="IPR014239">
    <property type="entry name" value="YpeB_PepSY1-2"/>
</dbReference>
<dbReference type="Pfam" id="PF20769">
    <property type="entry name" value="YPEB_N"/>
    <property type="match status" value="1"/>
</dbReference>
<evidence type="ECO:0000259" key="3">
    <source>
        <dbReference type="Pfam" id="PF20769"/>
    </source>
</evidence>
<evidence type="ECO:0000313" key="5">
    <source>
        <dbReference type="Proteomes" id="UP000531594"/>
    </source>
</evidence>
<feature type="domain" description="Sporulation protein YpeB N-terminal" evidence="3">
    <location>
        <begin position="27"/>
        <end position="162"/>
    </location>
</feature>
<feature type="domain" description="Sporulation protein YpeB PepSY1 and PepSY2" evidence="2">
    <location>
        <begin position="180"/>
        <end position="365"/>
    </location>
</feature>
<dbReference type="GO" id="GO:0009847">
    <property type="term" value="P:spore germination"/>
    <property type="evidence" value="ECO:0007669"/>
    <property type="project" value="InterPro"/>
</dbReference>
<sequence length="450" mass="50787">MFRGILITVLSLAVTGTALWGYQEHREKNAVLINAENNYQRAFHELTYQIDLLHDKIGTTLAMNSRESLSPTLAEVWRITSEAHNDVGQLPLTLLPFNKTEEFLAKIGDFSYQTAVRDLTKEPLNDQEYETLKSLYGQAEEIQDELRNVQHMAMKNNLRWMDVELALATGKEQTDNSIIDGFKTVEKAVEGYSETDLGSTFLNLKSNDNNYNHLGGKEITKEEAVKIARKYAGVGKDARIEVTENGKGSDYGFYSVSMENKTTGLTSNMDITKKGGKPLWYVLSRDVKEQKISLNDAGTRAKQFLLDNKFKDIELIESTQYDNIGVFTIVKSLDGVRIYPKSVKVKVALDNGQIIGFANDDYLKAVTSETEIAKPGISLEEARKKINPQVKVQEDRLAVIMNDINKVVLCYEFMGTLDHDTYRIFINAETGMEEKVEKMKNAEPIYADVI</sequence>
<dbReference type="InterPro" id="IPR048402">
    <property type="entry name" value="YpeB_N"/>
</dbReference>
<organism evidence="4 5">
    <name type="scientific">Bacillus benzoevorans</name>
    <dbReference type="NCBI Taxonomy" id="1456"/>
    <lineage>
        <taxon>Bacteria</taxon>
        <taxon>Bacillati</taxon>
        <taxon>Bacillota</taxon>
        <taxon>Bacilli</taxon>
        <taxon>Bacillales</taxon>
        <taxon>Bacillaceae</taxon>
        <taxon>Bacillus</taxon>
    </lineage>
</organism>
<feature type="domain" description="PepSY" evidence="1">
    <location>
        <begin position="377"/>
        <end position="432"/>
    </location>
</feature>
<dbReference type="Pfam" id="PF14620">
    <property type="entry name" value="YPEB_PepSY1-2"/>
    <property type="match status" value="1"/>
</dbReference>
<dbReference type="EMBL" id="JACHGK010000003">
    <property type="protein sequence ID" value="MBB6444722.1"/>
    <property type="molecule type" value="Genomic_DNA"/>
</dbReference>
<dbReference type="NCBIfam" id="TIGR02889">
    <property type="entry name" value="spore_YpeB"/>
    <property type="match status" value="1"/>
</dbReference>
<dbReference type="Proteomes" id="UP000531594">
    <property type="component" value="Unassembled WGS sequence"/>
</dbReference>
<reference evidence="4 5" key="1">
    <citation type="submission" date="2020-08" db="EMBL/GenBank/DDBJ databases">
        <title>Genomic Encyclopedia of Type Strains, Phase IV (KMG-IV): sequencing the most valuable type-strain genomes for metagenomic binning, comparative biology and taxonomic classification.</title>
        <authorList>
            <person name="Goeker M."/>
        </authorList>
    </citation>
    <scope>NUCLEOTIDE SEQUENCE [LARGE SCALE GENOMIC DNA]</scope>
    <source>
        <strain evidence="4 5">DSM 5391</strain>
    </source>
</reference>
<accession>A0A7X0HRW9</accession>